<organism evidence="1 2">
    <name type="scientific">Burkholderia cenocepacia</name>
    <dbReference type="NCBI Taxonomy" id="95486"/>
    <lineage>
        <taxon>Bacteria</taxon>
        <taxon>Pseudomonadati</taxon>
        <taxon>Pseudomonadota</taxon>
        <taxon>Betaproteobacteria</taxon>
        <taxon>Burkholderiales</taxon>
        <taxon>Burkholderiaceae</taxon>
        <taxon>Burkholderia</taxon>
        <taxon>Burkholderia cepacia complex</taxon>
    </lineage>
</organism>
<evidence type="ECO:0000313" key="1">
    <source>
        <dbReference type="EMBL" id="AZQ51437.1"/>
    </source>
</evidence>
<evidence type="ECO:0000313" key="2">
    <source>
        <dbReference type="Proteomes" id="UP000277191"/>
    </source>
</evidence>
<dbReference type="EMBL" id="CP034545">
    <property type="protein sequence ID" value="AZQ51437.1"/>
    <property type="molecule type" value="Genomic_DNA"/>
</dbReference>
<proteinExistence type="predicted"/>
<dbReference type="RefSeq" id="WP_126362019.1">
    <property type="nucleotide sequence ID" value="NZ_CP034545.1"/>
</dbReference>
<name>A0A3Q9F312_9BURK</name>
<reference evidence="1 2" key="1">
    <citation type="submission" date="2018-12" db="EMBL/GenBank/DDBJ databases">
        <title>Cadmium resistance mechanism in endophytic bacteria Burkholderia cenocepacia YG-3.</title>
        <authorList>
            <person name="Zhang X."/>
            <person name="Wang X."/>
            <person name="Zhu Y."/>
        </authorList>
    </citation>
    <scope>NUCLEOTIDE SEQUENCE [LARGE SCALE GENOMIC DNA]</scope>
    <source>
        <strain evidence="1 2">YG-3</strain>
    </source>
</reference>
<accession>A0A3Q9F312</accession>
<dbReference type="AlphaFoldDB" id="A0A3Q9F312"/>
<dbReference type="Proteomes" id="UP000277191">
    <property type="component" value="Chromosome 1"/>
</dbReference>
<protein>
    <submittedName>
        <fullName evidence="1">Uncharacterized protein</fullName>
    </submittedName>
</protein>
<sequence length="253" mass="28000">MLFLRIEGARTRLRAAGAVIHRNFSRTDQDAVDALMGLRPDVPLYGLAEILSILALLHGLGHAAQAAEFRNQWLERLRRGEVRLSKDGFESSIQSIGNLDEELIARTRVILKSRSEVPRLSEVLTSIRRSGGWSERDIAVLRAATVDDYVAMLTTFANDDLHDLLLQCLQWVPNPPEGTRESMERFVQACRIIASRSSANCYAPRNLFGRYQVRQLLAEAPAGTVAGSCVPTRAAVVADEASAAAEVRSRDFE</sequence>
<gene>
    <name evidence="1" type="ORF">D5R55_10705</name>
</gene>